<keyword evidence="2" id="KW-1185">Reference proteome</keyword>
<accession>A0ABR9JVC1</accession>
<dbReference type="EMBL" id="JADBDZ010000001">
    <property type="protein sequence ID" value="MBE1534348.1"/>
    <property type="molecule type" value="Genomic_DNA"/>
</dbReference>
<dbReference type="NCBIfam" id="TIGR04268">
    <property type="entry name" value="FxSxx-COOH"/>
    <property type="match status" value="1"/>
</dbReference>
<dbReference type="InterPro" id="IPR026334">
    <property type="entry name" value="FxSxx-COOH"/>
</dbReference>
<comment type="caution">
    <text evidence="1">The sequence shown here is derived from an EMBL/GenBank/DDBJ whole genome shotgun (WGS) entry which is preliminary data.</text>
</comment>
<gene>
    <name evidence="1" type="ORF">H4W34_004181</name>
</gene>
<proteinExistence type="predicted"/>
<reference evidence="1 2" key="1">
    <citation type="submission" date="2020-10" db="EMBL/GenBank/DDBJ databases">
        <title>Sequencing the genomes of 1000 actinobacteria strains.</title>
        <authorList>
            <person name="Klenk H.-P."/>
        </authorList>
    </citation>
    <scope>NUCLEOTIDE SEQUENCE [LARGE SCALE GENOMIC DNA]</scope>
    <source>
        <strain evidence="1 2">DSM 46744</strain>
    </source>
</reference>
<sequence>MGDEGSEGRSFLIDVSDISLRQIETLDETVIGGVLRQLLGDAVGSQSAVAGFDSFVDPGQAPPH</sequence>
<organism evidence="1 2">
    <name type="scientific">Actinomadura algeriensis</name>
    <dbReference type="NCBI Taxonomy" id="1679523"/>
    <lineage>
        <taxon>Bacteria</taxon>
        <taxon>Bacillati</taxon>
        <taxon>Actinomycetota</taxon>
        <taxon>Actinomycetes</taxon>
        <taxon>Streptosporangiales</taxon>
        <taxon>Thermomonosporaceae</taxon>
        <taxon>Actinomadura</taxon>
    </lineage>
</organism>
<protein>
    <submittedName>
        <fullName evidence="1">FXSXX-COOH protein</fullName>
    </submittedName>
</protein>
<evidence type="ECO:0000313" key="2">
    <source>
        <dbReference type="Proteomes" id="UP000627838"/>
    </source>
</evidence>
<name>A0ABR9JVC1_9ACTN</name>
<dbReference type="Proteomes" id="UP000627838">
    <property type="component" value="Unassembled WGS sequence"/>
</dbReference>
<evidence type="ECO:0000313" key="1">
    <source>
        <dbReference type="EMBL" id="MBE1534348.1"/>
    </source>
</evidence>
<dbReference type="RefSeq" id="WP_192760737.1">
    <property type="nucleotide sequence ID" value="NZ_JADBDZ010000001.1"/>
</dbReference>